<dbReference type="AlphaFoldDB" id="A0A286U2G6"/>
<comment type="caution">
    <text evidence="1">The sequence shown here is derived from an EMBL/GenBank/DDBJ whole genome shotgun (WGS) entry which is preliminary data.</text>
</comment>
<dbReference type="EMBL" id="BAOS01000029">
    <property type="protein sequence ID" value="GAX62315.1"/>
    <property type="molecule type" value="Genomic_DNA"/>
</dbReference>
<dbReference type="Proteomes" id="UP000218542">
    <property type="component" value="Unassembled WGS sequence"/>
</dbReference>
<sequence length="61" mass="7368">MVSRLRKILHRFVDDIVTVDTVWDPHNLAKKLYQENPDSVVVYKDGHLYHYFPSVNYIREH</sequence>
<organism evidence="1 2">
    <name type="scientific">Candidatus Scalindua japonica</name>
    <dbReference type="NCBI Taxonomy" id="1284222"/>
    <lineage>
        <taxon>Bacteria</taxon>
        <taxon>Pseudomonadati</taxon>
        <taxon>Planctomycetota</taxon>
        <taxon>Candidatus Brocadiia</taxon>
        <taxon>Candidatus Brocadiales</taxon>
        <taxon>Candidatus Scalinduaceae</taxon>
        <taxon>Candidatus Scalindua</taxon>
    </lineage>
</organism>
<name>A0A286U2G6_9BACT</name>
<evidence type="ECO:0000313" key="1">
    <source>
        <dbReference type="EMBL" id="GAX62315.1"/>
    </source>
</evidence>
<protein>
    <submittedName>
        <fullName evidence="1">Uncharacterized protein</fullName>
    </submittedName>
</protein>
<keyword evidence="2" id="KW-1185">Reference proteome</keyword>
<gene>
    <name evidence="1" type="ORF">SCALIN_C29_0099</name>
</gene>
<proteinExistence type="predicted"/>
<accession>A0A286U2G6</accession>
<reference evidence="2" key="1">
    <citation type="journal article" date="2017" name="Environ. Microbiol. Rep.">
        <title>Genetic Diversity of Marine Anaerobic Ammonium-Oxidizing Bacteria as Revealed by Genomic and Proteomic Analyses of 'Candidatus Scalindua japonica'.</title>
        <authorList>
            <person name="Oshiki M."/>
            <person name="Mizuto K."/>
            <person name="Kimura Z."/>
            <person name="Kindaichi T."/>
            <person name="Satoh H."/>
            <person name="Okabe S."/>
        </authorList>
    </citation>
    <scope>NUCLEOTIDE SEQUENCE [LARGE SCALE GENOMIC DNA]</scope>
    <source>
        <strain evidence="2">husup-a2</strain>
    </source>
</reference>
<evidence type="ECO:0000313" key="2">
    <source>
        <dbReference type="Proteomes" id="UP000218542"/>
    </source>
</evidence>